<name>A0A075R400_BRELA</name>
<gene>
    <name evidence="2" type="ORF">BRLA_c029300</name>
</gene>
<keyword evidence="1" id="KW-1133">Transmembrane helix</keyword>
<protein>
    <recommendedName>
        <fullName evidence="4">Ribosomal protein L7/L12 C-terminal domain-containing protein</fullName>
    </recommendedName>
</protein>
<evidence type="ECO:0008006" key="4">
    <source>
        <dbReference type="Google" id="ProtNLM"/>
    </source>
</evidence>
<dbReference type="RefSeq" id="WP_041752231.1">
    <property type="nucleotide sequence ID" value="NZ_CP007806.1"/>
</dbReference>
<proteinExistence type="predicted"/>
<feature type="transmembrane region" description="Helical" evidence="1">
    <location>
        <begin position="6"/>
        <end position="26"/>
    </location>
</feature>
<dbReference type="AlphaFoldDB" id="A0A075R400"/>
<accession>A0A075R400</accession>
<keyword evidence="3" id="KW-1185">Reference proteome</keyword>
<dbReference type="EMBL" id="CP007806">
    <property type="protein sequence ID" value="AIG27242.1"/>
    <property type="molecule type" value="Genomic_DNA"/>
</dbReference>
<dbReference type="Proteomes" id="UP000005850">
    <property type="component" value="Chromosome"/>
</dbReference>
<keyword evidence="1" id="KW-0472">Membrane</keyword>
<evidence type="ECO:0000313" key="3">
    <source>
        <dbReference type="Proteomes" id="UP000005850"/>
    </source>
</evidence>
<dbReference type="KEGG" id="blr:BRLA_c029300"/>
<dbReference type="HOGENOM" id="CLU_2491753_0_0_9"/>
<evidence type="ECO:0000313" key="2">
    <source>
        <dbReference type="EMBL" id="AIG27242.1"/>
    </source>
</evidence>
<evidence type="ECO:0000256" key="1">
    <source>
        <dbReference type="SAM" id="Phobius"/>
    </source>
</evidence>
<keyword evidence="1" id="KW-0812">Transmembrane</keyword>
<reference evidence="2 3" key="1">
    <citation type="journal article" date="2011" name="J. Bacteriol.">
        <title>Genome sequence of Brevibacillus laterosporus LMG 15441, a pathogen of invertebrates.</title>
        <authorList>
            <person name="Djukic M."/>
            <person name="Poehlein A."/>
            <person name="Thurmer A."/>
            <person name="Daniel R."/>
        </authorList>
    </citation>
    <scope>NUCLEOTIDE SEQUENCE [LARGE SCALE GENOMIC DNA]</scope>
    <source>
        <strain evidence="2 3">LMG 15441</strain>
    </source>
</reference>
<sequence>MDSVSIIIWVTTLFIVTLILFKNMYISIKITNIRLKEISKKLAIENELDLKLQTLLERGQKAEAKKLAQDKLKLTPREAKHYIELL</sequence>
<organism evidence="2 3">
    <name type="scientific">Brevibacillus laterosporus LMG 15441</name>
    <dbReference type="NCBI Taxonomy" id="1042163"/>
    <lineage>
        <taxon>Bacteria</taxon>
        <taxon>Bacillati</taxon>
        <taxon>Bacillota</taxon>
        <taxon>Bacilli</taxon>
        <taxon>Bacillales</taxon>
        <taxon>Paenibacillaceae</taxon>
        <taxon>Brevibacillus</taxon>
    </lineage>
</organism>